<feature type="transmembrane region" description="Helical" evidence="1">
    <location>
        <begin position="74"/>
        <end position="95"/>
    </location>
</feature>
<evidence type="ECO:0000313" key="3">
    <source>
        <dbReference type="Proteomes" id="UP000241769"/>
    </source>
</evidence>
<sequence length="97" mass="10854">MRSQLTEKLGICTPWQTSSVSKIKMDNRFAKMEDKFTSHTFSSRWRPQNGPLTVITERNCEIVVNTNRSADRTIGIACGSVGTFLIVVGMVAKFVKV</sequence>
<evidence type="ECO:0000256" key="1">
    <source>
        <dbReference type="SAM" id="Phobius"/>
    </source>
</evidence>
<keyword evidence="1" id="KW-1133">Transmembrane helix</keyword>
<comment type="caution">
    <text evidence="2">The sequence shown here is derived from an EMBL/GenBank/DDBJ whole genome shotgun (WGS) entry which is preliminary data.</text>
</comment>
<reference evidence="2 3" key="1">
    <citation type="journal article" date="2018" name="Genome Biol. Evol.">
        <title>Multiple Roots of Fruiting Body Formation in Amoebozoa.</title>
        <authorList>
            <person name="Hillmann F."/>
            <person name="Forbes G."/>
            <person name="Novohradska S."/>
            <person name="Ferling I."/>
            <person name="Riege K."/>
            <person name="Groth M."/>
            <person name="Westermann M."/>
            <person name="Marz M."/>
            <person name="Spaller T."/>
            <person name="Winckler T."/>
            <person name="Schaap P."/>
            <person name="Glockner G."/>
        </authorList>
    </citation>
    <scope>NUCLEOTIDE SEQUENCE [LARGE SCALE GENOMIC DNA]</scope>
    <source>
        <strain evidence="2 3">Jena</strain>
    </source>
</reference>
<dbReference type="EMBL" id="MDYQ01000166">
    <property type="protein sequence ID" value="PRP79907.1"/>
    <property type="molecule type" value="Genomic_DNA"/>
</dbReference>
<accession>A0A2P6N7J8</accession>
<keyword evidence="1" id="KW-0812">Transmembrane</keyword>
<keyword evidence="1" id="KW-0472">Membrane</keyword>
<dbReference type="AlphaFoldDB" id="A0A2P6N7J8"/>
<protein>
    <submittedName>
        <fullName evidence="2">Uncharacterized protein</fullName>
    </submittedName>
</protein>
<organism evidence="2 3">
    <name type="scientific">Planoprotostelium fungivorum</name>
    <dbReference type="NCBI Taxonomy" id="1890364"/>
    <lineage>
        <taxon>Eukaryota</taxon>
        <taxon>Amoebozoa</taxon>
        <taxon>Evosea</taxon>
        <taxon>Variosea</taxon>
        <taxon>Cavosteliida</taxon>
        <taxon>Cavosteliaceae</taxon>
        <taxon>Planoprotostelium</taxon>
    </lineage>
</organism>
<keyword evidence="3" id="KW-1185">Reference proteome</keyword>
<proteinExistence type="predicted"/>
<dbReference type="InParanoid" id="A0A2P6N7J8"/>
<dbReference type="Proteomes" id="UP000241769">
    <property type="component" value="Unassembled WGS sequence"/>
</dbReference>
<gene>
    <name evidence="2" type="ORF">PROFUN_12396</name>
</gene>
<name>A0A2P6N7J8_9EUKA</name>
<evidence type="ECO:0000313" key="2">
    <source>
        <dbReference type="EMBL" id="PRP79907.1"/>
    </source>
</evidence>